<feature type="domain" description="Porin" evidence="13">
    <location>
        <begin position="11"/>
        <end position="334"/>
    </location>
</feature>
<sequence length="372" mass="40737">MKLNQKTLAAGAALACASLAAQAQSSVTLYGVLDQYLHYMHSSSGTKLKALEDGAWLRSRFGVRGQEDLGDGMFAKFQMEGGFSADNGASADTTRFWDRQAWVGLGTKDLGEIRLGRQNGPIQTHGAYVDYTARDLGSIINNFGVPSRYDNDLGYLSPRWSGFAFETHVSLPETPTGNHALVYQLWMDWTNDVVRAGYMGIRGRPPANAAIDKDMVYDNVYFNWMYGQGTVYLAYVHSNNNTKTAVSNNAGTIVGNSGGFNAGTDPNLNNFYDIWQLSADYRVTPQMRVGTLWGQIKDKSGRNQGGDGGSIGVYYDMSKRTMLWAMADTMRNDANGGWRPSGSAGPKTTFTNPSDINGRTINSLEVGIVHRF</sequence>
<feature type="signal peptide" evidence="12">
    <location>
        <begin position="1"/>
        <end position="23"/>
    </location>
</feature>
<evidence type="ECO:0000313" key="15">
    <source>
        <dbReference type="Proteomes" id="UP001285263"/>
    </source>
</evidence>
<proteinExistence type="predicted"/>
<keyword evidence="3" id="KW-0813">Transport</keyword>
<dbReference type="PRINTS" id="PR00184">
    <property type="entry name" value="NEISSPPORIN"/>
</dbReference>
<dbReference type="RefSeq" id="WP_320423677.1">
    <property type="nucleotide sequence ID" value="NZ_JAXCLA010000004.1"/>
</dbReference>
<dbReference type="Gene3D" id="2.40.160.10">
    <property type="entry name" value="Porin"/>
    <property type="match status" value="1"/>
</dbReference>
<accession>A0ABU5DHK7</accession>
<evidence type="ECO:0000256" key="11">
    <source>
        <dbReference type="SAM" id="MobiDB-lite"/>
    </source>
</evidence>
<evidence type="ECO:0000313" key="14">
    <source>
        <dbReference type="EMBL" id="MDY0745783.1"/>
    </source>
</evidence>
<dbReference type="EMBL" id="JAXCLA010000004">
    <property type="protein sequence ID" value="MDY0745783.1"/>
    <property type="molecule type" value="Genomic_DNA"/>
</dbReference>
<dbReference type="InterPro" id="IPR002299">
    <property type="entry name" value="Porin_Neis"/>
</dbReference>
<keyword evidence="5" id="KW-0812">Transmembrane</keyword>
<name>A0ABU5DHK7_9BURK</name>
<dbReference type="InterPro" id="IPR050298">
    <property type="entry name" value="Gram-neg_bact_OMP"/>
</dbReference>
<evidence type="ECO:0000256" key="5">
    <source>
        <dbReference type="ARBA" id="ARBA00022692"/>
    </source>
</evidence>
<dbReference type="Proteomes" id="UP001285263">
    <property type="component" value="Unassembled WGS sequence"/>
</dbReference>
<evidence type="ECO:0000256" key="8">
    <source>
        <dbReference type="ARBA" id="ARBA00023114"/>
    </source>
</evidence>
<dbReference type="SUPFAM" id="SSF56935">
    <property type="entry name" value="Porins"/>
    <property type="match status" value="1"/>
</dbReference>
<evidence type="ECO:0000256" key="9">
    <source>
        <dbReference type="ARBA" id="ARBA00023136"/>
    </source>
</evidence>
<keyword evidence="9" id="KW-0472">Membrane</keyword>
<dbReference type="Pfam" id="PF13609">
    <property type="entry name" value="Porin_4"/>
    <property type="match status" value="1"/>
</dbReference>
<keyword evidence="15" id="KW-1185">Reference proteome</keyword>
<feature type="compositionally biased region" description="Polar residues" evidence="11">
    <location>
        <begin position="346"/>
        <end position="356"/>
    </location>
</feature>
<keyword evidence="7" id="KW-0406">Ion transport</keyword>
<evidence type="ECO:0000259" key="13">
    <source>
        <dbReference type="Pfam" id="PF13609"/>
    </source>
</evidence>
<evidence type="ECO:0000256" key="4">
    <source>
        <dbReference type="ARBA" id="ARBA00022452"/>
    </source>
</evidence>
<gene>
    <name evidence="14" type="ORF">SNE35_14785</name>
</gene>
<evidence type="ECO:0000256" key="7">
    <source>
        <dbReference type="ARBA" id="ARBA00023065"/>
    </source>
</evidence>
<evidence type="ECO:0000256" key="3">
    <source>
        <dbReference type="ARBA" id="ARBA00022448"/>
    </source>
</evidence>
<dbReference type="InterPro" id="IPR033900">
    <property type="entry name" value="Gram_neg_porin_domain"/>
</dbReference>
<keyword evidence="4" id="KW-1134">Transmembrane beta strand</keyword>
<feature type="chain" id="PRO_5047141029" evidence="12">
    <location>
        <begin position="24"/>
        <end position="372"/>
    </location>
</feature>
<feature type="region of interest" description="Disordered" evidence="11">
    <location>
        <begin position="335"/>
        <end position="356"/>
    </location>
</feature>
<evidence type="ECO:0000256" key="6">
    <source>
        <dbReference type="ARBA" id="ARBA00022729"/>
    </source>
</evidence>
<dbReference type="PANTHER" id="PTHR34501:SF9">
    <property type="entry name" value="MAJOR OUTER MEMBRANE PROTEIN P.IA"/>
    <property type="match status" value="1"/>
</dbReference>
<evidence type="ECO:0000256" key="1">
    <source>
        <dbReference type="ARBA" id="ARBA00004571"/>
    </source>
</evidence>
<protein>
    <submittedName>
        <fullName evidence="14">Porin</fullName>
    </submittedName>
</protein>
<comment type="subcellular location">
    <subcellularLocation>
        <location evidence="1">Cell outer membrane</location>
        <topology evidence="1">Multi-pass membrane protein</topology>
    </subcellularLocation>
</comment>
<evidence type="ECO:0000256" key="10">
    <source>
        <dbReference type="ARBA" id="ARBA00023237"/>
    </source>
</evidence>
<comment type="subunit">
    <text evidence="2">Homotrimer.</text>
</comment>
<dbReference type="PANTHER" id="PTHR34501">
    <property type="entry name" value="PROTEIN YDDL-RELATED"/>
    <property type="match status" value="1"/>
</dbReference>
<organism evidence="14 15">
    <name type="scientific">Roseateles agri</name>
    <dbReference type="NCBI Taxonomy" id="3098619"/>
    <lineage>
        <taxon>Bacteria</taxon>
        <taxon>Pseudomonadati</taxon>
        <taxon>Pseudomonadota</taxon>
        <taxon>Betaproteobacteria</taxon>
        <taxon>Burkholderiales</taxon>
        <taxon>Sphaerotilaceae</taxon>
        <taxon>Roseateles</taxon>
    </lineage>
</organism>
<reference evidence="14 15" key="1">
    <citation type="submission" date="2023-11" db="EMBL/GenBank/DDBJ databases">
        <title>Paucibacter sp. nov., isolated from fresh soil in Korea.</title>
        <authorList>
            <person name="Le N.T.T."/>
        </authorList>
    </citation>
    <scope>NUCLEOTIDE SEQUENCE [LARGE SCALE GENOMIC DNA]</scope>
    <source>
        <strain evidence="14 15">R3-3</strain>
    </source>
</reference>
<keyword evidence="10" id="KW-0998">Cell outer membrane</keyword>
<evidence type="ECO:0000256" key="2">
    <source>
        <dbReference type="ARBA" id="ARBA00011233"/>
    </source>
</evidence>
<keyword evidence="8" id="KW-0626">Porin</keyword>
<keyword evidence="6 12" id="KW-0732">Signal</keyword>
<dbReference type="CDD" id="cd00342">
    <property type="entry name" value="gram_neg_porins"/>
    <property type="match status" value="1"/>
</dbReference>
<dbReference type="InterPro" id="IPR023614">
    <property type="entry name" value="Porin_dom_sf"/>
</dbReference>
<comment type="caution">
    <text evidence="14">The sequence shown here is derived from an EMBL/GenBank/DDBJ whole genome shotgun (WGS) entry which is preliminary data.</text>
</comment>
<evidence type="ECO:0000256" key="12">
    <source>
        <dbReference type="SAM" id="SignalP"/>
    </source>
</evidence>